<dbReference type="Proteomes" id="UP001629156">
    <property type="component" value="Unassembled WGS sequence"/>
</dbReference>
<keyword evidence="1" id="KW-0812">Transmembrane</keyword>
<dbReference type="Gene3D" id="3.40.50.360">
    <property type="match status" value="1"/>
</dbReference>
<dbReference type="EMBL" id="JBELPZ010000008">
    <property type="protein sequence ID" value="MFL9844670.1"/>
    <property type="molecule type" value="Genomic_DNA"/>
</dbReference>
<name>A0ABW8YZU0_9FLAO</name>
<evidence type="ECO:0000313" key="3">
    <source>
        <dbReference type="Proteomes" id="UP001629156"/>
    </source>
</evidence>
<keyword evidence="1" id="KW-0472">Membrane</keyword>
<gene>
    <name evidence="2" type="ORF">ABS766_09580</name>
</gene>
<reference evidence="2 3" key="1">
    <citation type="submission" date="2024-06" db="EMBL/GenBank/DDBJ databases">
        <authorList>
            <person name="Kaempfer P."/>
            <person name="Viver T."/>
        </authorList>
    </citation>
    <scope>NUCLEOTIDE SEQUENCE [LARGE SCALE GENOMIC DNA]</scope>
    <source>
        <strain evidence="2 3">ST-119</strain>
    </source>
</reference>
<dbReference type="RefSeq" id="WP_408084923.1">
    <property type="nucleotide sequence ID" value="NZ_JBELPZ010000008.1"/>
</dbReference>
<dbReference type="InterPro" id="IPR029039">
    <property type="entry name" value="Flavoprotein-like_sf"/>
</dbReference>
<accession>A0ABW8YZU0</accession>
<keyword evidence="1" id="KW-1133">Transmembrane helix</keyword>
<organism evidence="2 3">
    <name type="scientific">Flavobacterium rhizosphaerae</name>
    <dbReference type="NCBI Taxonomy" id="3163298"/>
    <lineage>
        <taxon>Bacteria</taxon>
        <taxon>Pseudomonadati</taxon>
        <taxon>Bacteroidota</taxon>
        <taxon>Flavobacteriia</taxon>
        <taxon>Flavobacteriales</taxon>
        <taxon>Flavobacteriaceae</taxon>
        <taxon>Flavobacterium</taxon>
    </lineage>
</organism>
<evidence type="ECO:0000313" key="2">
    <source>
        <dbReference type="EMBL" id="MFL9844670.1"/>
    </source>
</evidence>
<sequence>MKNVLVVYFTQSGQLAQIAQNIAKPLVDDPGINVIFHEIKMVHPFPFPWDSESFFDVFPESFQQIPAPIHPVPQEILNIKFDIVLLHYQVWYLSPSIPTTSFLKSADAAILLDNTPVVTINGSRNMWFQAQEKVKALLRANGALLKGNIAMVDRAGNLISVITIVKWMYSGKKEKYLGIFPKPGVSEAEINSAGKFGFAIAKALHAASYDGLQDELLRLDAVRIRPFLLTVDKTGSKIFTKWSVIILKKSGIRKKLLKVFVVYLALAIWLISPIVFILYLIKYPFIQGKIKKQVAYYKGV</sequence>
<evidence type="ECO:0000256" key="1">
    <source>
        <dbReference type="SAM" id="Phobius"/>
    </source>
</evidence>
<comment type="caution">
    <text evidence="2">The sequence shown here is derived from an EMBL/GenBank/DDBJ whole genome shotgun (WGS) entry which is preliminary data.</text>
</comment>
<protein>
    <submittedName>
        <fullName evidence="2">Dialkylresorcinol condensing enzyme DarA</fullName>
    </submittedName>
</protein>
<feature type="transmembrane region" description="Helical" evidence="1">
    <location>
        <begin position="260"/>
        <end position="281"/>
    </location>
</feature>
<proteinExistence type="predicted"/>
<keyword evidence="3" id="KW-1185">Reference proteome</keyword>
<dbReference type="SUPFAM" id="SSF52218">
    <property type="entry name" value="Flavoproteins"/>
    <property type="match status" value="1"/>
</dbReference>